<evidence type="ECO:0000313" key="2">
    <source>
        <dbReference type="EMBL" id="QPT54540.1"/>
    </source>
</evidence>
<reference evidence="2 3" key="1">
    <citation type="submission" date="2020-12" db="EMBL/GenBank/DDBJ databases">
        <title>FDA dAtabase for Regulatory Grade micrObial Sequences (FDA-ARGOS): Supporting development and validation of Infectious Disease Dx tests.</title>
        <authorList>
            <person name="Sproer C."/>
            <person name="Gronow S."/>
            <person name="Severitt S."/>
            <person name="Schroder I."/>
            <person name="Tallon L."/>
            <person name="Sadzewicz L."/>
            <person name="Zhao X."/>
            <person name="Boylan J."/>
            <person name="Ott S."/>
            <person name="Bowen H."/>
            <person name="Vavikolanu K."/>
            <person name="Mehta A."/>
            <person name="Aluvathingal J."/>
            <person name="Nadendla S."/>
            <person name="Lowell S."/>
            <person name="Myers T."/>
            <person name="Yan Y."/>
            <person name="Sichtig H."/>
        </authorList>
    </citation>
    <scope>NUCLEOTIDE SEQUENCE [LARGE SCALE GENOMIC DNA]</scope>
    <source>
        <strain evidence="2 3">FDAARGOS_864</strain>
    </source>
</reference>
<dbReference type="RefSeq" id="WP_165596165.1">
    <property type="nucleotide sequence ID" value="NZ_CP065738.1"/>
</dbReference>
<dbReference type="AlphaFoldDB" id="A0A7T3CI12"/>
<feature type="region of interest" description="Disordered" evidence="1">
    <location>
        <begin position="37"/>
        <end position="57"/>
    </location>
</feature>
<dbReference type="Proteomes" id="UP000594975">
    <property type="component" value="Chromosome"/>
</dbReference>
<evidence type="ECO:0000256" key="1">
    <source>
        <dbReference type="SAM" id="MobiDB-lite"/>
    </source>
</evidence>
<sequence length="57" mass="5197">MDTGDTQKSARRTIASAAAAAMLGIGVLGASAVPAQAAPAGGTGLCQAPTDAGSPGG</sequence>
<accession>A0A7T3CI12</accession>
<proteinExistence type="predicted"/>
<organism evidence="2 3">
    <name type="scientific">Rothia kristinae</name>
    <dbReference type="NCBI Taxonomy" id="37923"/>
    <lineage>
        <taxon>Bacteria</taxon>
        <taxon>Bacillati</taxon>
        <taxon>Actinomycetota</taxon>
        <taxon>Actinomycetes</taxon>
        <taxon>Micrococcales</taxon>
        <taxon>Micrococcaceae</taxon>
        <taxon>Rothia</taxon>
    </lineage>
</organism>
<gene>
    <name evidence="2" type="ORF">I6G21_05200</name>
</gene>
<dbReference type="EMBL" id="CP065738">
    <property type="protein sequence ID" value="QPT54540.1"/>
    <property type="molecule type" value="Genomic_DNA"/>
</dbReference>
<protein>
    <submittedName>
        <fullName evidence="2">Uncharacterized protein</fullName>
    </submittedName>
</protein>
<dbReference type="GeneID" id="61262768"/>
<evidence type="ECO:0000313" key="3">
    <source>
        <dbReference type="Proteomes" id="UP000594975"/>
    </source>
</evidence>
<name>A0A7T3CI12_9MICC</name>
<dbReference type="KEGG" id="rkr:I6G21_05200"/>